<evidence type="ECO:0000313" key="2">
    <source>
        <dbReference type="EMBL" id="KAA6432095.1"/>
    </source>
</evidence>
<name>A0A5M8Q812_9MICO</name>
<dbReference type="Gene3D" id="2.30.110.10">
    <property type="entry name" value="Electron Transport, Fmn-binding Protein, Chain A"/>
    <property type="match status" value="1"/>
</dbReference>
<comment type="caution">
    <text evidence="2">The sequence shown here is derived from an EMBL/GenBank/DDBJ whole genome shotgun (WGS) entry which is preliminary data.</text>
</comment>
<feature type="region of interest" description="Disordered" evidence="1">
    <location>
        <begin position="1"/>
        <end position="24"/>
    </location>
</feature>
<dbReference type="InterPro" id="IPR007396">
    <property type="entry name" value="TR_PAI2-type"/>
</dbReference>
<organism evidence="2 3">
    <name type="scientific">Agrococcus sediminis</name>
    <dbReference type="NCBI Taxonomy" id="2599924"/>
    <lineage>
        <taxon>Bacteria</taxon>
        <taxon>Bacillati</taxon>
        <taxon>Actinomycetota</taxon>
        <taxon>Actinomycetes</taxon>
        <taxon>Micrococcales</taxon>
        <taxon>Microbacteriaceae</taxon>
        <taxon>Agrococcus</taxon>
    </lineage>
</organism>
<reference evidence="2 3" key="1">
    <citation type="submission" date="2019-08" db="EMBL/GenBank/DDBJ databases">
        <title>Agrococcus lahaulensis sp. nov., isolated from a cold desert of the Indian Himalayas.</title>
        <authorList>
            <person name="Qu J.H."/>
        </authorList>
    </citation>
    <scope>NUCLEOTIDE SEQUENCE [LARGE SCALE GENOMIC DNA]</scope>
    <source>
        <strain evidence="2 3">NS18</strain>
    </source>
</reference>
<gene>
    <name evidence="2" type="ORF">FQ330_09970</name>
</gene>
<evidence type="ECO:0000256" key="1">
    <source>
        <dbReference type="SAM" id="MobiDB-lite"/>
    </source>
</evidence>
<dbReference type="Pfam" id="PF04299">
    <property type="entry name" value="FMN_bind_2"/>
    <property type="match status" value="1"/>
</dbReference>
<feature type="region of interest" description="Disordered" evidence="1">
    <location>
        <begin position="254"/>
        <end position="273"/>
    </location>
</feature>
<dbReference type="OrthoDB" id="9794948at2"/>
<dbReference type="EMBL" id="VOIR01000015">
    <property type="protein sequence ID" value="KAA6432095.1"/>
    <property type="molecule type" value="Genomic_DNA"/>
</dbReference>
<keyword evidence="3" id="KW-1185">Reference proteome</keyword>
<dbReference type="AlphaFoldDB" id="A0A5M8Q812"/>
<dbReference type="PANTHER" id="PTHR35802">
    <property type="entry name" value="PROTEASE SYNTHASE AND SPORULATION PROTEIN PAI 2"/>
    <property type="match status" value="1"/>
</dbReference>
<evidence type="ECO:0000313" key="3">
    <source>
        <dbReference type="Proteomes" id="UP000323221"/>
    </source>
</evidence>
<dbReference type="Proteomes" id="UP000323221">
    <property type="component" value="Unassembled WGS sequence"/>
</dbReference>
<protein>
    <submittedName>
        <fullName evidence="2">FMN-binding negative transcriptional regulator</fullName>
    </submittedName>
</protein>
<dbReference type="PANTHER" id="PTHR35802:SF1">
    <property type="entry name" value="PROTEASE SYNTHASE AND SPORULATION PROTEIN PAI 2"/>
    <property type="match status" value="1"/>
</dbReference>
<feature type="compositionally biased region" description="Basic and acidic residues" evidence="1">
    <location>
        <begin position="256"/>
        <end position="273"/>
    </location>
</feature>
<proteinExistence type="predicted"/>
<sequence length="273" mass="29697">MGMPVSAQTVRRYRDSGAHRGGIRAVGPISADERRSGVEGARAARAPPRRGGWWRMGRMQPNPLYRIGEAEVRDLVARAPWMLLVSHPASGPVASPSPVLLDDEHEGDGLVLVTHLGRADARLHGLLEPGEHRMLVVAQGEHGYISPSWYVGTDAGQIPTWNFEMASMTCDVEVLDADANMRTLRKLVAHFESRYAPEGGVALDIDDDGNRGMAMGTVGLRLRVRSFDAKSKMSQNKSADTRASVLAHLDASHPALAERMREADRDAAPAREA</sequence>
<dbReference type="SUPFAM" id="SSF50475">
    <property type="entry name" value="FMN-binding split barrel"/>
    <property type="match status" value="1"/>
</dbReference>
<dbReference type="InterPro" id="IPR012349">
    <property type="entry name" value="Split_barrel_FMN-bd"/>
</dbReference>
<accession>A0A5M8Q812</accession>